<dbReference type="InterPro" id="IPR036322">
    <property type="entry name" value="WD40_repeat_dom_sf"/>
</dbReference>
<dbReference type="SUPFAM" id="SSF50978">
    <property type="entry name" value="WD40 repeat-like"/>
    <property type="match status" value="1"/>
</dbReference>
<dbReference type="GO" id="GO:0034198">
    <property type="term" value="P:cellular response to amino acid starvation"/>
    <property type="evidence" value="ECO:0007669"/>
    <property type="project" value="TreeGrafter"/>
</dbReference>
<dbReference type="InterPro" id="IPR015943">
    <property type="entry name" value="WD40/YVTN_repeat-like_dom_sf"/>
</dbReference>
<sequence length="214" mass="24643">PKHTRTCIYLEWNPVDSQYLAEGLEKYRNDGCINIWNIHQKTDVGTYHERLRYSSSHSDIGSIVYNPFIELGKGPSETTASFSWFPKDPKTFITGMNARYLRIFDLRDLTRPHSVAQSKAIKGICVDPRNEFRIASYYEIWSSSFNLTYASGKSLRDQILQPEGLDTDISIRMKQRAEEGYGLEVCVQSFSRMTYGVTPRQYEKKYIYTVCGGG</sequence>
<reference evidence="1" key="1">
    <citation type="submission" date="2019-08" db="EMBL/GenBank/DDBJ databases">
        <title>The improved chromosome-level genome for the pearl oyster Pinctada fucata martensii using PacBio sequencing and Hi-C.</title>
        <authorList>
            <person name="Zheng Z."/>
        </authorList>
    </citation>
    <scope>NUCLEOTIDE SEQUENCE</scope>
    <source>
        <strain evidence="1">ZZ-2019</strain>
        <tissue evidence="1">Adductor muscle</tissue>
    </source>
</reference>
<dbReference type="PANTHER" id="PTHR16453">
    <property type="entry name" value="WD40 DOMAIN-CONTAINING PROTEIN MIO FAMILY MEMBER"/>
    <property type="match status" value="1"/>
</dbReference>
<comment type="caution">
    <text evidence="1">The sequence shown here is derived from an EMBL/GenBank/DDBJ whole genome shotgun (WGS) entry which is preliminary data.</text>
</comment>
<protein>
    <submittedName>
        <fullName evidence="1">Uncharacterized protein</fullName>
    </submittedName>
</protein>
<dbReference type="InterPro" id="IPR037593">
    <property type="entry name" value="MIOS/Sea4"/>
</dbReference>
<evidence type="ECO:0000313" key="2">
    <source>
        <dbReference type="Proteomes" id="UP001186944"/>
    </source>
</evidence>
<dbReference type="AlphaFoldDB" id="A0AA88YX57"/>
<gene>
    <name evidence="1" type="ORF">FSP39_010218</name>
</gene>
<evidence type="ECO:0000313" key="1">
    <source>
        <dbReference type="EMBL" id="KAK3108543.1"/>
    </source>
</evidence>
<accession>A0AA88YX57</accession>
<organism evidence="1 2">
    <name type="scientific">Pinctada imbricata</name>
    <name type="common">Atlantic pearl-oyster</name>
    <name type="synonym">Pinctada martensii</name>
    <dbReference type="NCBI Taxonomy" id="66713"/>
    <lineage>
        <taxon>Eukaryota</taxon>
        <taxon>Metazoa</taxon>
        <taxon>Spiralia</taxon>
        <taxon>Lophotrochozoa</taxon>
        <taxon>Mollusca</taxon>
        <taxon>Bivalvia</taxon>
        <taxon>Autobranchia</taxon>
        <taxon>Pteriomorphia</taxon>
        <taxon>Pterioida</taxon>
        <taxon>Pterioidea</taxon>
        <taxon>Pteriidae</taxon>
        <taxon>Pinctada</taxon>
    </lineage>
</organism>
<dbReference type="Pfam" id="PF21720">
    <property type="entry name" value="MIOS_WD40"/>
    <property type="match status" value="1"/>
</dbReference>
<dbReference type="Proteomes" id="UP001186944">
    <property type="component" value="Unassembled WGS sequence"/>
</dbReference>
<dbReference type="GO" id="GO:1904263">
    <property type="term" value="P:positive regulation of TORC1 signaling"/>
    <property type="evidence" value="ECO:0007669"/>
    <property type="project" value="TreeGrafter"/>
</dbReference>
<name>A0AA88YX57_PINIB</name>
<dbReference type="GO" id="GO:0005737">
    <property type="term" value="C:cytoplasm"/>
    <property type="evidence" value="ECO:0007669"/>
    <property type="project" value="TreeGrafter"/>
</dbReference>
<keyword evidence="2" id="KW-1185">Reference proteome</keyword>
<dbReference type="EMBL" id="VSWD01000001">
    <property type="protein sequence ID" value="KAK3108543.1"/>
    <property type="molecule type" value="Genomic_DNA"/>
</dbReference>
<dbReference type="Gene3D" id="2.130.10.10">
    <property type="entry name" value="YVTN repeat-like/Quinoprotein amine dehydrogenase"/>
    <property type="match status" value="1"/>
</dbReference>
<dbReference type="PANTHER" id="PTHR16453:SF9">
    <property type="entry name" value="GATOR COMPLEX PROTEIN MIOS"/>
    <property type="match status" value="1"/>
</dbReference>
<proteinExistence type="predicted"/>
<feature type="non-terminal residue" evidence="1">
    <location>
        <position position="1"/>
    </location>
</feature>